<dbReference type="AlphaFoldDB" id="A0A4S1XJV1"/>
<evidence type="ECO:0000313" key="2">
    <source>
        <dbReference type="Proteomes" id="UP000306147"/>
    </source>
</evidence>
<dbReference type="Pfam" id="PF07323">
    <property type="entry name" value="DUF1465"/>
    <property type="match status" value="1"/>
</dbReference>
<comment type="caution">
    <text evidence="1">The sequence shown here is derived from an EMBL/GenBank/DDBJ whole genome shotgun (WGS) entry which is preliminary data.</text>
</comment>
<organism evidence="1 2">
    <name type="scientific">Sphingomonas gei</name>
    <dbReference type="NCBI Taxonomy" id="1395960"/>
    <lineage>
        <taxon>Bacteria</taxon>
        <taxon>Pseudomonadati</taxon>
        <taxon>Pseudomonadota</taxon>
        <taxon>Alphaproteobacteria</taxon>
        <taxon>Sphingomonadales</taxon>
        <taxon>Sphingomonadaceae</taxon>
        <taxon>Sphingomonas</taxon>
    </lineage>
</organism>
<sequence length="152" mass="16841">MMEKATSAIHRRLVDSLYVEAMLLADEARAYFDVVGRAERESLEALSRVTFSCESLKVTTRLMHIIAWLLTQRAVQAGEITPVDALAPSRRLGEAPDTDGTTLQAMPTQARSIIATSIELHRRVARLDASLDEPVVDDSPARRMFARLSASF</sequence>
<proteinExistence type="predicted"/>
<accession>A0A4S1XJV1</accession>
<dbReference type="OrthoDB" id="9799531at2"/>
<evidence type="ECO:0000313" key="1">
    <source>
        <dbReference type="EMBL" id="TGX56347.1"/>
    </source>
</evidence>
<keyword evidence="2" id="KW-1185">Reference proteome</keyword>
<dbReference type="Gene3D" id="1.10.8.930">
    <property type="entry name" value="Protein of unknown function DUF1465"/>
    <property type="match status" value="1"/>
</dbReference>
<name>A0A4S1XJV1_9SPHN</name>
<dbReference type="InterPro" id="IPR038301">
    <property type="entry name" value="AraC-like_sf"/>
</dbReference>
<protein>
    <submittedName>
        <fullName evidence="1">DUF1465 family protein</fullName>
    </submittedName>
</protein>
<dbReference type="EMBL" id="SRXT01000001">
    <property type="protein sequence ID" value="TGX56347.1"/>
    <property type="molecule type" value="Genomic_DNA"/>
</dbReference>
<dbReference type="Proteomes" id="UP000306147">
    <property type="component" value="Unassembled WGS sequence"/>
</dbReference>
<dbReference type="InterPro" id="IPR010848">
    <property type="entry name" value="DUF1465"/>
</dbReference>
<gene>
    <name evidence="1" type="ORF">E5A73_03495</name>
</gene>
<reference evidence="1 2" key="1">
    <citation type="submission" date="2019-04" db="EMBL/GenBank/DDBJ databases">
        <title>Sphingomonas psychrotolerans sp. nov., isolated from soil in the Tianshan Mountains, Xinjiang, China.</title>
        <authorList>
            <person name="Luo Y."/>
            <person name="Sheng H."/>
        </authorList>
    </citation>
    <scope>NUCLEOTIDE SEQUENCE [LARGE SCALE GENOMIC DNA]</scope>
    <source>
        <strain evidence="1 2">ZFGT-11</strain>
    </source>
</reference>